<comment type="caution">
    <text evidence="1">The sequence shown here is derived from an EMBL/GenBank/DDBJ whole genome shotgun (WGS) entry which is preliminary data.</text>
</comment>
<gene>
    <name evidence="1" type="ORF">FZD47_07345</name>
</gene>
<sequence>MLQTAKTLINADEIEDMLKKMVEKAYLDIKDDPMLLCIDCSDVDLYVASSGNLEFEELIKANFKLDEYGDPLDNKEYQTLMCELHDCFIELHKSSGMFDYFPEGEYEVKGEKRDSETDMLGPKGVFFAPFEDALLI</sequence>
<proteinExistence type="predicted"/>
<dbReference type="Proteomes" id="UP000323732">
    <property type="component" value="Unassembled WGS sequence"/>
</dbReference>
<dbReference type="AlphaFoldDB" id="A0A5D4SP52"/>
<evidence type="ECO:0000313" key="1">
    <source>
        <dbReference type="EMBL" id="TYS65145.1"/>
    </source>
</evidence>
<accession>A0A5D4SP52</accession>
<dbReference type="EMBL" id="VTES01000002">
    <property type="protein sequence ID" value="TYS65145.1"/>
    <property type="molecule type" value="Genomic_DNA"/>
</dbReference>
<name>A0A5D4SP52_9BACI</name>
<dbReference type="RefSeq" id="WP_022543891.1">
    <property type="nucleotide sequence ID" value="NZ_JAHXNN010000004.1"/>
</dbReference>
<organism evidence="1 2">
    <name type="scientific">Bacillus infantis</name>
    <dbReference type="NCBI Taxonomy" id="324767"/>
    <lineage>
        <taxon>Bacteria</taxon>
        <taxon>Bacillati</taxon>
        <taxon>Bacillota</taxon>
        <taxon>Bacilli</taxon>
        <taxon>Bacillales</taxon>
        <taxon>Bacillaceae</taxon>
        <taxon>Bacillus</taxon>
    </lineage>
</organism>
<protein>
    <submittedName>
        <fullName evidence="1">Uncharacterized protein</fullName>
    </submittedName>
</protein>
<evidence type="ECO:0000313" key="2">
    <source>
        <dbReference type="Proteomes" id="UP000323732"/>
    </source>
</evidence>
<reference evidence="1 2" key="1">
    <citation type="submission" date="2019-08" db="EMBL/GenBank/DDBJ databases">
        <title>Bacillus genomes from the desert of Cuatro Cienegas, Coahuila.</title>
        <authorList>
            <person name="Olmedo-Alvarez G."/>
        </authorList>
    </citation>
    <scope>NUCLEOTIDE SEQUENCE [LARGE SCALE GENOMIC DNA]</scope>
    <source>
        <strain evidence="1 2">CH37_1T</strain>
    </source>
</reference>